<dbReference type="PANTHER" id="PTHR43856:SF1">
    <property type="entry name" value="MITOCHONDRIAL CARDIOLIPIN HYDROLASE"/>
    <property type="match status" value="1"/>
</dbReference>
<comment type="catalytic activity">
    <reaction evidence="1">
        <text>a 1,2-diacyl-sn-glycero-3-phosphocholine + H2O = a 1,2-diacyl-sn-glycero-3-phosphate + choline + H(+)</text>
        <dbReference type="Rhea" id="RHEA:14445"/>
        <dbReference type="ChEBI" id="CHEBI:15354"/>
        <dbReference type="ChEBI" id="CHEBI:15377"/>
        <dbReference type="ChEBI" id="CHEBI:15378"/>
        <dbReference type="ChEBI" id="CHEBI:57643"/>
        <dbReference type="ChEBI" id="CHEBI:58608"/>
        <dbReference type="EC" id="3.1.4.4"/>
    </reaction>
</comment>
<dbReference type="STRING" id="1036181.SAMN05421756_108249"/>
<dbReference type="PANTHER" id="PTHR43856">
    <property type="entry name" value="CARDIOLIPIN HYDROLASE"/>
    <property type="match status" value="1"/>
</dbReference>
<accession>A0A1H9LBK4</accession>
<evidence type="ECO:0000256" key="6">
    <source>
        <dbReference type="ARBA" id="ARBA00023098"/>
    </source>
</evidence>
<organism evidence="8 9">
    <name type="scientific">Microlunatus flavus</name>
    <dbReference type="NCBI Taxonomy" id="1036181"/>
    <lineage>
        <taxon>Bacteria</taxon>
        <taxon>Bacillati</taxon>
        <taxon>Actinomycetota</taxon>
        <taxon>Actinomycetes</taxon>
        <taxon>Propionibacteriales</taxon>
        <taxon>Propionibacteriaceae</taxon>
        <taxon>Microlunatus</taxon>
    </lineage>
</organism>
<name>A0A1H9LBK4_9ACTN</name>
<dbReference type="EMBL" id="FOFA01000008">
    <property type="protein sequence ID" value="SER08891.1"/>
    <property type="molecule type" value="Genomic_DNA"/>
</dbReference>
<dbReference type="GO" id="GO:0004630">
    <property type="term" value="F:phospholipase D activity"/>
    <property type="evidence" value="ECO:0007669"/>
    <property type="project" value="UniProtKB-EC"/>
</dbReference>
<evidence type="ECO:0000313" key="8">
    <source>
        <dbReference type="EMBL" id="SER08891.1"/>
    </source>
</evidence>
<evidence type="ECO:0000256" key="2">
    <source>
        <dbReference type="ARBA" id="ARBA00008664"/>
    </source>
</evidence>
<feature type="domain" description="Phospholipase D-like" evidence="7">
    <location>
        <begin position="338"/>
        <end position="456"/>
    </location>
</feature>
<keyword evidence="6" id="KW-0443">Lipid metabolism</keyword>
<proteinExistence type="inferred from homology"/>
<keyword evidence="5" id="KW-0442">Lipid degradation</keyword>
<dbReference type="Pfam" id="PF13091">
    <property type="entry name" value="PLDc_2"/>
    <property type="match status" value="1"/>
</dbReference>
<evidence type="ECO:0000256" key="1">
    <source>
        <dbReference type="ARBA" id="ARBA00000798"/>
    </source>
</evidence>
<dbReference type="EC" id="3.1.4.4" evidence="3"/>
<sequence length="478" mass="52976">MSVRTSRSVGSQGRRRARLVALVSALAVTVGLLVGPASAITVDRDKSGNIALPSGDSCPTIATPAPIEAWYNIDDMEKRGFWDPKDNTPWDYSKKLSQIICGAQKNSEIKIGMFFIRALGTMQAPGEGTALGDRPETDPEVVYNALEWVKTHRNVTVGLVLDGGTINPAGDKAKIAKRLKDIASVYYCNNGCFNVNKAKVWPYAINHEKFLTISDTTWSNSGDGAHPAILSMSGNFARSQLRNYHQEMTLVYDDHKLFDMFDSRFDAMKYCAQKNCPSASGFPKSMSLTKQRGIWVDPIYRHYTDPGRGTTVSFTPATQDARDFYVQQFDDVDCKVDNNIRIAMFKLTDAKAEQMVSSLSRLRKRGCDISMLLTYQGGSTTISPKVVKALKKAKIPTSCTSVAMHTKEILIGPKHSNLGRVLVGTQNMSVAGLRYSEEHVLTFDTRAASAKYLEPMRRVYSQYMNGWYELSKGTRSCS</sequence>
<evidence type="ECO:0000256" key="4">
    <source>
        <dbReference type="ARBA" id="ARBA00022801"/>
    </source>
</evidence>
<reference evidence="9" key="1">
    <citation type="submission" date="2016-10" db="EMBL/GenBank/DDBJ databases">
        <authorList>
            <person name="Varghese N."/>
            <person name="Submissions S."/>
        </authorList>
    </citation>
    <scope>NUCLEOTIDE SEQUENCE [LARGE SCALE GENOMIC DNA]</scope>
    <source>
        <strain evidence="9">CGMCC 4.6856</strain>
    </source>
</reference>
<dbReference type="OrthoDB" id="3802011at2"/>
<keyword evidence="4" id="KW-0378">Hydrolase</keyword>
<dbReference type="RefSeq" id="WP_091184260.1">
    <property type="nucleotide sequence ID" value="NZ_FOFA01000008.1"/>
</dbReference>
<comment type="similarity">
    <text evidence="2">Belongs to the phospholipase D family.</text>
</comment>
<dbReference type="AlphaFoldDB" id="A0A1H9LBK4"/>
<dbReference type="SUPFAM" id="SSF56024">
    <property type="entry name" value="Phospholipase D/nuclease"/>
    <property type="match status" value="2"/>
</dbReference>
<dbReference type="Gene3D" id="3.30.870.10">
    <property type="entry name" value="Endonuclease Chain A"/>
    <property type="match status" value="2"/>
</dbReference>
<keyword evidence="9" id="KW-1185">Reference proteome</keyword>
<dbReference type="InterPro" id="IPR025202">
    <property type="entry name" value="PLD-like_dom"/>
</dbReference>
<dbReference type="InterPro" id="IPR051406">
    <property type="entry name" value="PLD_domain"/>
</dbReference>
<gene>
    <name evidence="8" type="ORF">SAMN05421756_108249</name>
</gene>
<dbReference type="GO" id="GO:0016042">
    <property type="term" value="P:lipid catabolic process"/>
    <property type="evidence" value="ECO:0007669"/>
    <property type="project" value="UniProtKB-KW"/>
</dbReference>
<evidence type="ECO:0000256" key="5">
    <source>
        <dbReference type="ARBA" id="ARBA00022963"/>
    </source>
</evidence>
<evidence type="ECO:0000256" key="3">
    <source>
        <dbReference type="ARBA" id="ARBA00012027"/>
    </source>
</evidence>
<evidence type="ECO:0000259" key="7">
    <source>
        <dbReference type="Pfam" id="PF13091"/>
    </source>
</evidence>
<evidence type="ECO:0000313" key="9">
    <source>
        <dbReference type="Proteomes" id="UP000198504"/>
    </source>
</evidence>
<dbReference type="GO" id="GO:0016891">
    <property type="term" value="F:RNA endonuclease activity producing 5'-phosphomonoesters, hydrolytic mechanism"/>
    <property type="evidence" value="ECO:0007669"/>
    <property type="project" value="TreeGrafter"/>
</dbReference>
<dbReference type="Proteomes" id="UP000198504">
    <property type="component" value="Unassembled WGS sequence"/>
</dbReference>
<protein>
    <recommendedName>
        <fullName evidence="3">phospholipase D</fullName>
        <ecNumber evidence="3">3.1.4.4</ecNumber>
    </recommendedName>
</protein>